<dbReference type="PANTHER" id="PTHR11877:SF46">
    <property type="entry name" value="TYPE III POLYKETIDE SYNTHASE A"/>
    <property type="match status" value="1"/>
</dbReference>
<gene>
    <name evidence="5" type="ORF">RT717_23795</name>
</gene>
<evidence type="ECO:0000256" key="1">
    <source>
        <dbReference type="ARBA" id="ARBA00005531"/>
    </source>
</evidence>
<evidence type="ECO:0000259" key="3">
    <source>
        <dbReference type="Pfam" id="PF00195"/>
    </source>
</evidence>
<dbReference type="CDD" id="cd00831">
    <property type="entry name" value="CHS_like"/>
    <property type="match status" value="1"/>
</dbReference>
<dbReference type="Pfam" id="PF00195">
    <property type="entry name" value="Chal_sti_synt_N"/>
    <property type="match status" value="1"/>
</dbReference>
<sequence>MESNILGIGTATPAHRFCQSEILGFMIKAHGLTGKDATRLEALYRASGIRYRHSVLDDYGAAVDDFTFYPKNERLEPFPTISPRMERYRQEALPLCLEAVSNLEKAIGLKANWQEEITHLVTVSCTGMYAPGLDLELLKQLGLTGDVQRTAINFMGCYAAFNAMKVADNICRSHNGAQVLVVCVELCTLHFQNQPTEDNLLANALFADGAAAMLISGKKKNGVNLTLANFHCDVDTTGENDMAWQIGDFGFEMKLSSYVPDIIKGGISKLTQKLLRQHGGSEATVDYFAIHPGGKRILEAIEEAVGIKKEQNWAAYETLREFGNMSSPTVLFVLKRIMESLSEKDDGKKVLSFAFGPGLTLESMLLEINVEGHA</sequence>
<keyword evidence="2" id="KW-0808">Transferase</keyword>
<protein>
    <submittedName>
        <fullName evidence="5">Type III polyketide synthase</fullName>
    </submittedName>
</protein>
<feature type="domain" description="Chalcone/stilbene synthase N-terminal" evidence="3">
    <location>
        <begin position="4"/>
        <end position="216"/>
    </location>
</feature>
<dbReference type="Proteomes" id="UP001302349">
    <property type="component" value="Chromosome"/>
</dbReference>
<organism evidence="5 6">
    <name type="scientific">Imperialibacter roseus</name>
    <dbReference type="NCBI Taxonomy" id="1324217"/>
    <lineage>
        <taxon>Bacteria</taxon>
        <taxon>Pseudomonadati</taxon>
        <taxon>Bacteroidota</taxon>
        <taxon>Cytophagia</taxon>
        <taxon>Cytophagales</taxon>
        <taxon>Flammeovirgaceae</taxon>
        <taxon>Imperialibacter</taxon>
    </lineage>
</organism>
<evidence type="ECO:0000256" key="2">
    <source>
        <dbReference type="ARBA" id="ARBA00022679"/>
    </source>
</evidence>
<dbReference type="Pfam" id="PF02797">
    <property type="entry name" value="Chal_sti_synt_C"/>
    <property type="match status" value="1"/>
</dbReference>
<feature type="domain" description="Chalcone/stilbene synthase C-terminal" evidence="4">
    <location>
        <begin position="239"/>
        <end position="367"/>
    </location>
</feature>
<evidence type="ECO:0000259" key="4">
    <source>
        <dbReference type="Pfam" id="PF02797"/>
    </source>
</evidence>
<dbReference type="PIRSF" id="PIRSF000451">
    <property type="entry name" value="PKS_III"/>
    <property type="match status" value="1"/>
</dbReference>
<dbReference type="InterPro" id="IPR001099">
    <property type="entry name" value="Chalcone/stilbene_synt_N"/>
</dbReference>
<dbReference type="RefSeq" id="WP_317488840.1">
    <property type="nucleotide sequence ID" value="NZ_CP136051.1"/>
</dbReference>
<evidence type="ECO:0000313" key="6">
    <source>
        <dbReference type="Proteomes" id="UP001302349"/>
    </source>
</evidence>
<evidence type="ECO:0000313" key="5">
    <source>
        <dbReference type="EMBL" id="WOK06103.1"/>
    </source>
</evidence>
<reference evidence="5 6" key="1">
    <citation type="journal article" date="2023" name="Microbiol. Resour. Announc.">
        <title>Complete Genome Sequence of Imperialibacter roseus strain P4T.</title>
        <authorList>
            <person name="Tizabi D.R."/>
            <person name="Bachvaroff T."/>
            <person name="Hill R.T."/>
        </authorList>
    </citation>
    <scope>NUCLEOTIDE SEQUENCE [LARGE SCALE GENOMIC DNA]</scope>
    <source>
        <strain evidence="5 6">P4T</strain>
    </source>
</reference>
<name>A0ABZ0IM38_9BACT</name>
<comment type="similarity">
    <text evidence="1">Belongs to the thiolase-like superfamily. Chalcone/stilbene synthases family.</text>
</comment>
<dbReference type="EMBL" id="CP136051">
    <property type="protein sequence ID" value="WOK06103.1"/>
    <property type="molecule type" value="Genomic_DNA"/>
</dbReference>
<dbReference type="InterPro" id="IPR016039">
    <property type="entry name" value="Thiolase-like"/>
</dbReference>
<proteinExistence type="inferred from homology"/>
<keyword evidence="6" id="KW-1185">Reference proteome</keyword>
<dbReference type="InterPro" id="IPR011141">
    <property type="entry name" value="Polyketide_synthase_type-III"/>
</dbReference>
<dbReference type="SUPFAM" id="SSF53901">
    <property type="entry name" value="Thiolase-like"/>
    <property type="match status" value="2"/>
</dbReference>
<dbReference type="PANTHER" id="PTHR11877">
    <property type="entry name" value="HYDROXYMETHYLGLUTARYL-COA SYNTHASE"/>
    <property type="match status" value="1"/>
</dbReference>
<accession>A0ABZ0IM38</accession>
<dbReference type="InterPro" id="IPR012328">
    <property type="entry name" value="Chalcone/stilbene_synt_C"/>
</dbReference>
<dbReference type="Gene3D" id="3.40.47.10">
    <property type="match status" value="2"/>
</dbReference>